<dbReference type="GO" id="GO:0006269">
    <property type="term" value="P:DNA replication, synthesis of primer"/>
    <property type="evidence" value="ECO:0007669"/>
    <property type="project" value="UniProtKB-KW"/>
</dbReference>
<comment type="cofactor">
    <cofactor evidence="9">
        <name>[4Fe-4S] cluster</name>
        <dbReference type="ChEBI" id="CHEBI:49883"/>
    </cofactor>
    <text evidence="9">Binds 1 [4Fe-4S] cluster.</text>
</comment>
<dbReference type="Pfam" id="PF26466">
    <property type="entry name" value="DNA_primase_lrg_N"/>
    <property type="match status" value="1"/>
</dbReference>
<feature type="binding site" evidence="10">
    <location>
        <position position="391"/>
    </location>
    <ligand>
        <name>[4Fe-4S] cluster</name>
        <dbReference type="ChEBI" id="CHEBI:49883"/>
    </ligand>
</feature>
<dbReference type="PIRSF" id="PIRSF009449">
    <property type="entry name" value="DNA_primase_large_subunit"/>
    <property type="match status" value="1"/>
</dbReference>
<proteinExistence type="inferred from homology"/>
<dbReference type="InterPro" id="IPR058560">
    <property type="entry name" value="DNA_primase_C"/>
</dbReference>
<evidence type="ECO:0000256" key="1">
    <source>
        <dbReference type="ARBA" id="ARBA00010564"/>
    </source>
</evidence>
<dbReference type="GO" id="GO:0051539">
    <property type="term" value="F:4 iron, 4 sulfur cluster binding"/>
    <property type="evidence" value="ECO:0007669"/>
    <property type="project" value="UniProtKB-UniRule"/>
</dbReference>
<dbReference type="InterPro" id="IPR007238">
    <property type="entry name" value="DNA_primase_lsu_euk/arc"/>
</dbReference>
<protein>
    <recommendedName>
        <fullName evidence="9">DNA primase large subunit</fullName>
    </recommendedName>
</protein>
<feature type="binding site" evidence="10">
    <location>
        <position position="449"/>
    </location>
    <ligand>
        <name>[4Fe-4S] cluster</name>
        <dbReference type="ChEBI" id="CHEBI:49883"/>
    </ligand>
</feature>
<comment type="function">
    <text evidence="9">DNA primase is the polymerase that synthesizes small RNA primers for the Okazaki fragments made during discontinuous DNA replication.</text>
</comment>
<dbReference type="GO" id="GO:0005658">
    <property type="term" value="C:alpha DNA polymerase:primase complex"/>
    <property type="evidence" value="ECO:0007669"/>
    <property type="project" value="UniProtKB-ARBA"/>
</dbReference>
<evidence type="ECO:0000256" key="9">
    <source>
        <dbReference type="PIRNR" id="PIRNR009449"/>
    </source>
</evidence>
<feature type="domain" description="DNA primase large subunit C-terminal" evidence="11">
    <location>
        <begin position="302"/>
        <end position="485"/>
    </location>
</feature>
<dbReference type="PANTHER" id="PTHR10537:SF3">
    <property type="entry name" value="DNA PRIMASE LARGE SUBUNIT"/>
    <property type="match status" value="1"/>
</dbReference>
<dbReference type="GO" id="GO:0046872">
    <property type="term" value="F:metal ion binding"/>
    <property type="evidence" value="ECO:0007669"/>
    <property type="project" value="UniProtKB-UniRule"/>
</dbReference>
<keyword evidence="4 9" id="KW-0235">DNA replication</keyword>
<feature type="binding site" evidence="10">
    <location>
        <position position="408"/>
    </location>
    <ligand>
        <name>[4Fe-4S] cluster</name>
        <dbReference type="ChEBI" id="CHEBI:49883"/>
    </ligand>
</feature>
<gene>
    <name evidence="12" type="ORF">B0H63DRAFT_486124</name>
</gene>
<keyword evidence="2 9" id="KW-0004">4Fe-4S</keyword>
<keyword evidence="13" id="KW-1185">Reference proteome</keyword>
<evidence type="ECO:0000256" key="7">
    <source>
        <dbReference type="ARBA" id="ARBA00023014"/>
    </source>
</evidence>
<accession>A0AAE0N449</accession>
<dbReference type="Pfam" id="PF04104">
    <property type="entry name" value="DNA_primase_lrg"/>
    <property type="match status" value="1"/>
</dbReference>
<keyword evidence="5 9" id="KW-0479">Metal-binding</keyword>
<keyword evidence="7 9" id="KW-0411">Iron-sulfur</keyword>
<dbReference type="Gene3D" id="1.20.930.80">
    <property type="match status" value="1"/>
</dbReference>
<evidence type="ECO:0000256" key="6">
    <source>
        <dbReference type="ARBA" id="ARBA00023004"/>
    </source>
</evidence>
<feature type="binding site" evidence="10">
    <location>
        <position position="308"/>
    </location>
    <ligand>
        <name>[4Fe-4S] cluster</name>
        <dbReference type="ChEBI" id="CHEBI:49883"/>
    </ligand>
</feature>
<reference evidence="12" key="1">
    <citation type="journal article" date="2023" name="Mol. Phylogenet. Evol.">
        <title>Genome-scale phylogeny and comparative genomics of the fungal order Sordariales.</title>
        <authorList>
            <person name="Hensen N."/>
            <person name="Bonometti L."/>
            <person name="Westerberg I."/>
            <person name="Brannstrom I.O."/>
            <person name="Guillou S."/>
            <person name="Cros-Aarteil S."/>
            <person name="Calhoun S."/>
            <person name="Haridas S."/>
            <person name="Kuo A."/>
            <person name="Mondo S."/>
            <person name="Pangilinan J."/>
            <person name="Riley R."/>
            <person name="LaButti K."/>
            <person name="Andreopoulos B."/>
            <person name="Lipzen A."/>
            <person name="Chen C."/>
            <person name="Yan M."/>
            <person name="Daum C."/>
            <person name="Ng V."/>
            <person name="Clum A."/>
            <person name="Steindorff A."/>
            <person name="Ohm R.A."/>
            <person name="Martin F."/>
            <person name="Silar P."/>
            <person name="Natvig D.O."/>
            <person name="Lalanne C."/>
            <person name="Gautier V."/>
            <person name="Ament-Velasquez S.L."/>
            <person name="Kruys A."/>
            <person name="Hutchinson M.I."/>
            <person name="Powell A.J."/>
            <person name="Barry K."/>
            <person name="Miller A.N."/>
            <person name="Grigoriev I.V."/>
            <person name="Debuchy R."/>
            <person name="Gladieux P."/>
            <person name="Hiltunen Thoren M."/>
            <person name="Johannesson H."/>
        </authorList>
    </citation>
    <scope>NUCLEOTIDE SEQUENCE</scope>
    <source>
        <strain evidence="12">CBS 232.78</strain>
    </source>
</reference>
<evidence type="ECO:0000313" key="12">
    <source>
        <dbReference type="EMBL" id="KAK3370092.1"/>
    </source>
</evidence>
<evidence type="ECO:0000256" key="10">
    <source>
        <dbReference type="PIRSR" id="PIRSR009449-1"/>
    </source>
</evidence>
<evidence type="ECO:0000256" key="5">
    <source>
        <dbReference type="ARBA" id="ARBA00022723"/>
    </source>
</evidence>
<evidence type="ECO:0000256" key="4">
    <source>
        <dbReference type="ARBA" id="ARBA00022705"/>
    </source>
</evidence>
<evidence type="ECO:0000256" key="2">
    <source>
        <dbReference type="ARBA" id="ARBA00022485"/>
    </source>
</evidence>
<evidence type="ECO:0000256" key="8">
    <source>
        <dbReference type="ARBA" id="ARBA00023125"/>
    </source>
</evidence>
<dbReference type="PANTHER" id="PTHR10537">
    <property type="entry name" value="DNA PRIMASE LARGE SUBUNIT"/>
    <property type="match status" value="1"/>
</dbReference>
<dbReference type="GO" id="GO:0003677">
    <property type="term" value="F:DNA binding"/>
    <property type="evidence" value="ECO:0007669"/>
    <property type="project" value="UniProtKB-UniRule"/>
</dbReference>
<reference evidence="12" key="2">
    <citation type="submission" date="2023-06" db="EMBL/GenBank/DDBJ databases">
        <authorList>
            <consortium name="Lawrence Berkeley National Laboratory"/>
            <person name="Haridas S."/>
            <person name="Hensen N."/>
            <person name="Bonometti L."/>
            <person name="Westerberg I."/>
            <person name="Brannstrom I.O."/>
            <person name="Guillou S."/>
            <person name="Cros-Aarteil S."/>
            <person name="Calhoun S."/>
            <person name="Kuo A."/>
            <person name="Mondo S."/>
            <person name="Pangilinan J."/>
            <person name="Riley R."/>
            <person name="LaButti K."/>
            <person name="Andreopoulos B."/>
            <person name="Lipzen A."/>
            <person name="Chen C."/>
            <person name="Yanf M."/>
            <person name="Daum C."/>
            <person name="Ng V."/>
            <person name="Clum A."/>
            <person name="Steindorff A."/>
            <person name="Ohm R."/>
            <person name="Martin F."/>
            <person name="Silar P."/>
            <person name="Natvig D."/>
            <person name="Lalanne C."/>
            <person name="Gautier V."/>
            <person name="Ament-velasquez S.L."/>
            <person name="Kruys A."/>
            <person name="Hutchinson M.I."/>
            <person name="Powell A.J."/>
            <person name="Barry K."/>
            <person name="Miller A.N."/>
            <person name="Grigoriev I.V."/>
            <person name="Debuchy R."/>
            <person name="Gladieux P."/>
            <person name="Thoren M.H."/>
            <person name="Johannesson H."/>
        </authorList>
    </citation>
    <scope>NUCLEOTIDE SEQUENCE</scope>
    <source>
        <strain evidence="12">CBS 232.78</strain>
    </source>
</reference>
<comment type="similarity">
    <text evidence="1 9">Belongs to the eukaryotic-type primase large subunit family.</text>
</comment>
<dbReference type="CDD" id="cd07322">
    <property type="entry name" value="PriL_PriS_Eukaryotic"/>
    <property type="match status" value="1"/>
</dbReference>
<dbReference type="FunFam" id="1.20.930.80:FF:000003">
    <property type="entry name" value="DNA primase large subunit"/>
    <property type="match status" value="1"/>
</dbReference>
<name>A0AAE0N449_9PEZI</name>
<dbReference type="EMBL" id="JAULSW010000009">
    <property type="protein sequence ID" value="KAK3370092.1"/>
    <property type="molecule type" value="Genomic_DNA"/>
</dbReference>
<evidence type="ECO:0000259" key="11">
    <source>
        <dbReference type="Pfam" id="PF04104"/>
    </source>
</evidence>
<evidence type="ECO:0000256" key="3">
    <source>
        <dbReference type="ARBA" id="ARBA00022515"/>
    </source>
</evidence>
<evidence type="ECO:0000313" key="13">
    <source>
        <dbReference type="Proteomes" id="UP001285441"/>
    </source>
</evidence>
<dbReference type="AlphaFoldDB" id="A0AAE0N449"/>
<keyword evidence="6 9" id="KW-0408">Iron</keyword>
<keyword evidence="3 9" id="KW-0639">Primosome</keyword>
<dbReference type="InterPro" id="IPR016558">
    <property type="entry name" value="DNA_primase_lsu_euk"/>
</dbReference>
<dbReference type="Proteomes" id="UP001285441">
    <property type="component" value="Unassembled WGS sequence"/>
</dbReference>
<dbReference type="GO" id="GO:0006270">
    <property type="term" value="P:DNA replication initiation"/>
    <property type="evidence" value="ECO:0007669"/>
    <property type="project" value="TreeGrafter"/>
</dbReference>
<keyword evidence="8 9" id="KW-0238">DNA-binding</keyword>
<organism evidence="12 13">
    <name type="scientific">Podospora didyma</name>
    <dbReference type="NCBI Taxonomy" id="330526"/>
    <lineage>
        <taxon>Eukaryota</taxon>
        <taxon>Fungi</taxon>
        <taxon>Dikarya</taxon>
        <taxon>Ascomycota</taxon>
        <taxon>Pezizomycotina</taxon>
        <taxon>Sordariomycetes</taxon>
        <taxon>Sordariomycetidae</taxon>
        <taxon>Sordariales</taxon>
        <taxon>Podosporaceae</taxon>
        <taxon>Podospora</taxon>
    </lineage>
</organism>
<comment type="caution">
    <text evidence="12">The sequence shown here is derived from an EMBL/GenBank/DDBJ whole genome shotgun (WGS) entry which is preliminary data.</text>
</comment>
<sequence>MIRQDFNRIEPKRRNVLDHRKRQFADPTYKEAQYPHRLNLYATPPTADITLEQFEQWAIDRLRILAELEACSFRNKSLQDTAAHMKPLLDKYLPLDANSASSTQRITQRQKDHYSHFILRLAFSSTEDLRRRFTRVETMLFRIRLGADDMRERAEFVKGLNLDWDPVTEDELRRYATELAATAAFGSGKKAQQARDEESWCKVDWMRVPELVESRRVFVKAGQAFVPFREQQSMVVTEFTSRLERALELTARALPRLDEDDRLTPILNHLSKNFVAPDAGYSGGDSAVDGAEITAANIDKLSQHFPMCMANLHRTLKRDAHLKHYGRFQYTLFLKGIGLNLEECLVFWRQSFSKITEDKFNKDYKYNVRHVYGDVGGDANRRGTGYSPLSCQKILTEHAPGTGEAHGCPYRHFSAENLSALLQATGVSDRSVLQGVIEDKANTKYHMACNRVFEHIHKNEIKRARDDGVMSAAQLETIVHPNEYFKRSYLLKNMGKQQAGGGDVKMEG</sequence>